<evidence type="ECO:0000313" key="3">
    <source>
        <dbReference type="Proteomes" id="UP001465976"/>
    </source>
</evidence>
<evidence type="ECO:0000256" key="1">
    <source>
        <dbReference type="SAM" id="Coils"/>
    </source>
</evidence>
<reference evidence="2 3" key="1">
    <citation type="submission" date="2024-02" db="EMBL/GenBank/DDBJ databases">
        <title>A draft genome for the cacao thread blight pathogen Marasmius crinis-equi.</title>
        <authorList>
            <person name="Cohen S.P."/>
            <person name="Baruah I.K."/>
            <person name="Amoako-Attah I."/>
            <person name="Bukari Y."/>
            <person name="Meinhardt L.W."/>
            <person name="Bailey B.A."/>
        </authorList>
    </citation>
    <scope>NUCLEOTIDE SEQUENCE [LARGE SCALE GENOMIC DNA]</scope>
    <source>
        <strain evidence="2 3">GH-76</strain>
    </source>
</reference>
<evidence type="ECO:0008006" key="4">
    <source>
        <dbReference type="Google" id="ProtNLM"/>
    </source>
</evidence>
<gene>
    <name evidence="2" type="ORF">V5O48_012670</name>
</gene>
<feature type="coiled-coil region" evidence="1">
    <location>
        <begin position="59"/>
        <end position="86"/>
    </location>
</feature>
<evidence type="ECO:0000313" key="2">
    <source>
        <dbReference type="EMBL" id="KAL0569306.1"/>
    </source>
</evidence>
<sequence>QSTSFTALGNILIVLDMVNASMKATFLSRFTNLLDTNYVPSSGEVAEIESFLRDPEERLHSLDAEISKLQAKRDELRQHIDRHRMLLSPFRRLPVDLWGEIFVQALPSSEYDLPGRTLKDAPLLLTTVCRTWRDIALKTPRLWNGIHVYLPQQSDHPVAVQLPSLIRTRKEGVKAWLDRSGSLPITFSLAIGPDDGPDPDPSERPELETALSSFFELFARYCHRLQAIKLSHELDGLSPTAWQPFIGLTPSDFPLLVDVHVRSALFSYDQSTRTDIPTPFAQLLRKLPGLRKIRISGQAAGSVLNLNLFSLSSITDLHLAPNNISEPLSLMVRLVESCPSLSSLSLSMASRSCIPGQDQPFVAASCLEWSALRSLELRFSEHYRGFDAHNARDDFCDILSDMFRRLKVPVLERLTVYATRRHINSGDTTVYVGTTMPFHDMIVRSGSPIRHLSLDSFFFGNKEALSSILPVLPLLKSLRLSRSRPLSLMRERLRAEDEVDSLETALLLLSRLPLMHVESRIEELDLHNCGIGNIDMIIATATTMPELKSLIVEFGVVDSDVARETMHSDWVREGLRHLRDVQGTRVIWKWENHHSDWSYYDRPYAGSGWSSPFSRREPEYEFL</sequence>
<proteinExistence type="predicted"/>
<keyword evidence="1" id="KW-0175">Coiled coil</keyword>
<protein>
    <recommendedName>
        <fullName evidence="4">F-box domain-containing protein</fullName>
    </recommendedName>
</protein>
<dbReference type="Gene3D" id="3.80.10.10">
    <property type="entry name" value="Ribonuclease Inhibitor"/>
    <property type="match status" value="1"/>
</dbReference>
<dbReference type="PANTHER" id="PTHR38926:SF5">
    <property type="entry name" value="F-BOX AND LEUCINE-RICH REPEAT PROTEIN 6"/>
    <property type="match status" value="1"/>
</dbReference>
<dbReference type="Proteomes" id="UP001465976">
    <property type="component" value="Unassembled WGS sequence"/>
</dbReference>
<comment type="caution">
    <text evidence="2">The sequence shown here is derived from an EMBL/GenBank/DDBJ whole genome shotgun (WGS) entry which is preliminary data.</text>
</comment>
<dbReference type="SUPFAM" id="SSF52047">
    <property type="entry name" value="RNI-like"/>
    <property type="match status" value="1"/>
</dbReference>
<name>A0ABR3F289_9AGAR</name>
<dbReference type="PANTHER" id="PTHR38926">
    <property type="entry name" value="F-BOX DOMAIN CONTAINING PROTEIN, EXPRESSED"/>
    <property type="match status" value="1"/>
</dbReference>
<feature type="non-terminal residue" evidence="2">
    <location>
        <position position="1"/>
    </location>
</feature>
<accession>A0ABR3F289</accession>
<keyword evidence="3" id="KW-1185">Reference proteome</keyword>
<dbReference type="InterPro" id="IPR032675">
    <property type="entry name" value="LRR_dom_sf"/>
</dbReference>
<dbReference type="EMBL" id="JBAHYK010001150">
    <property type="protein sequence ID" value="KAL0569306.1"/>
    <property type="molecule type" value="Genomic_DNA"/>
</dbReference>
<organism evidence="2 3">
    <name type="scientific">Marasmius crinis-equi</name>
    <dbReference type="NCBI Taxonomy" id="585013"/>
    <lineage>
        <taxon>Eukaryota</taxon>
        <taxon>Fungi</taxon>
        <taxon>Dikarya</taxon>
        <taxon>Basidiomycota</taxon>
        <taxon>Agaricomycotina</taxon>
        <taxon>Agaricomycetes</taxon>
        <taxon>Agaricomycetidae</taxon>
        <taxon>Agaricales</taxon>
        <taxon>Marasmiineae</taxon>
        <taxon>Marasmiaceae</taxon>
        <taxon>Marasmius</taxon>
    </lineage>
</organism>